<evidence type="ECO:0000313" key="3">
    <source>
        <dbReference type="Proteomes" id="UP001612928"/>
    </source>
</evidence>
<comment type="caution">
    <text evidence="2">The sequence shown here is derived from an EMBL/GenBank/DDBJ whole genome shotgun (WGS) entry which is preliminary data.</text>
</comment>
<keyword evidence="3" id="KW-1185">Reference proteome</keyword>
<gene>
    <name evidence="2" type="ORF">ACIBP5_12085</name>
</gene>
<protein>
    <recommendedName>
        <fullName evidence="4">GNAT family N-acetyltransferase</fullName>
    </recommendedName>
</protein>
<evidence type="ECO:0008006" key="4">
    <source>
        <dbReference type="Google" id="ProtNLM"/>
    </source>
</evidence>
<evidence type="ECO:0000313" key="2">
    <source>
        <dbReference type="EMBL" id="MFI7440685.1"/>
    </source>
</evidence>
<dbReference type="EMBL" id="JBITMB010000003">
    <property type="protein sequence ID" value="MFI7440685.1"/>
    <property type="molecule type" value="Genomic_DNA"/>
</dbReference>
<evidence type="ECO:0000256" key="1">
    <source>
        <dbReference type="SAM" id="MobiDB-lite"/>
    </source>
</evidence>
<accession>A0ABW8A1L9</accession>
<feature type="region of interest" description="Disordered" evidence="1">
    <location>
        <begin position="95"/>
        <end position="127"/>
    </location>
</feature>
<dbReference type="Proteomes" id="UP001612928">
    <property type="component" value="Unassembled WGS sequence"/>
</dbReference>
<sequence>MPAEAARNNADWCDAVCRTHGIAGVFAERAWTAPVRTPPFYPDAVTLTPAATEDDVLDSIDAGPGASVKDSFATLDLRPAGFEVLFEAHWIHHPAPEPHDAAHADGAGGADRARGADRAGGGDGPDGAVAWEVVRDAAGLARWERAGFGGEAPGVFRPALLTRPGIAVLGGARDGAIGYGFALNAAAGVTGVSNLFARDGDEDTAWAAAVAHAAELFPGRPLVGYEGDVTAARRHGFAPVGALRVWIKPA</sequence>
<proteinExistence type="predicted"/>
<name>A0ABW8A1L9_9ACTN</name>
<dbReference type="RefSeq" id="WP_397020466.1">
    <property type="nucleotide sequence ID" value="NZ_JBITMB010000003.1"/>
</dbReference>
<organism evidence="2 3">
    <name type="scientific">Nonomuraea indica</name>
    <dbReference type="NCBI Taxonomy" id="1581193"/>
    <lineage>
        <taxon>Bacteria</taxon>
        <taxon>Bacillati</taxon>
        <taxon>Actinomycetota</taxon>
        <taxon>Actinomycetes</taxon>
        <taxon>Streptosporangiales</taxon>
        <taxon>Streptosporangiaceae</taxon>
        <taxon>Nonomuraea</taxon>
    </lineage>
</organism>
<reference evidence="2 3" key="1">
    <citation type="submission" date="2024-10" db="EMBL/GenBank/DDBJ databases">
        <title>The Natural Products Discovery Center: Release of the First 8490 Sequenced Strains for Exploring Actinobacteria Biosynthetic Diversity.</title>
        <authorList>
            <person name="Kalkreuter E."/>
            <person name="Kautsar S.A."/>
            <person name="Yang D."/>
            <person name="Bader C.D."/>
            <person name="Teijaro C.N."/>
            <person name="Fluegel L."/>
            <person name="Davis C.M."/>
            <person name="Simpson J.R."/>
            <person name="Lauterbach L."/>
            <person name="Steele A.D."/>
            <person name="Gui C."/>
            <person name="Meng S."/>
            <person name="Li G."/>
            <person name="Viehrig K."/>
            <person name="Ye F."/>
            <person name="Su P."/>
            <person name="Kiefer A.F."/>
            <person name="Nichols A."/>
            <person name="Cepeda A.J."/>
            <person name="Yan W."/>
            <person name="Fan B."/>
            <person name="Jiang Y."/>
            <person name="Adhikari A."/>
            <person name="Zheng C.-J."/>
            <person name="Schuster L."/>
            <person name="Cowan T.M."/>
            <person name="Smanski M.J."/>
            <person name="Chevrette M.G."/>
            <person name="De Carvalho L.P.S."/>
            <person name="Shen B."/>
        </authorList>
    </citation>
    <scope>NUCLEOTIDE SEQUENCE [LARGE SCALE GENOMIC DNA]</scope>
    <source>
        <strain evidence="2 3">NPDC049503</strain>
    </source>
</reference>